<dbReference type="AlphaFoldDB" id="Q8H7H6"/>
<evidence type="ECO:0000313" key="1">
    <source>
        <dbReference type="EMBL" id="AAN60230.1"/>
    </source>
</evidence>
<sequence length="33" mass="3524">MNSSPVSSESTLASLFFFLFFFSSAISYTGGHG</sequence>
<name>Q8H7H6_ARATH</name>
<organism evidence="1">
    <name type="scientific">Arabidopsis thaliana</name>
    <name type="common">Mouse-ear cress</name>
    <dbReference type="NCBI Taxonomy" id="3702"/>
    <lineage>
        <taxon>Eukaryota</taxon>
        <taxon>Viridiplantae</taxon>
        <taxon>Streptophyta</taxon>
        <taxon>Embryophyta</taxon>
        <taxon>Tracheophyta</taxon>
        <taxon>Spermatophyta</taxon>
        <taxon>Magnoliopsida</taxon>
        <taxon>eudicotyledons</taxon>
        <taxon>Gunneridae</taxon>
        <taxon>Pentapetalae</taxon>
        <taxon>rosids</taxon>
        <taxon>malvids</taxon>
        <taxon>Brassicales</taxon>
        <taxon>Brassicaceae</taxon>
        <taxon>Camelineae</taxon>
        <taxon>Arabidopsis</taxon>
    </lineage>
</organism>
<accession>Q8H7H6</accession>
<reference evidence="1" key="1">
    <citation type="submission" date="1998-08" db="EMBL/GenBank/DDBJ databases">
        <title>Signal Peptide Selection derived cDNAs from Arabidopsis thaliana leaves and guard cells.</title>
        <authorList>
            <person name="Stracke R."/>
            <person name="Palme K."/>
        </authorList>
    </citation>
    <scope>NUCLEOTIDE SEQUENCE</scope>
</reference>
<protein>
    <submittedName>
        <fullName evidence="1">Uncharacterized protein</fullName>
    </submittedName>
</protein>
<proteinExistence type="evidence at transcript level"/>
<feature type="non-terminal residue" evidence="1">
    <location>
        <position position="33"/>
    </location>
</feature>
<dbReference type="EMBL" id="AF083671">
    <property type="protein sequence ID" value="AAN60230.1"/>
    <property type="molecule type" value="mRNA"/>
</dbReference>